<reference evidence="2 3" key="1">
    <citation type="submission" date="2021-12" db="EMBL/GenBank/DDBJ databases">
        <title>Discovery of the Pendulisporaceae a myxobacterial family with distinct sporulation behavior and unique specialized metabolism.</title>
        <authorList>
            <person name="Garcia R."/>
            <person name="Popoff A."/>
            <person name="Bader C.D."/>
            <person name="Loehr J."/>
            <person name="Walesch S."/>
            <person name="Walt C."/>
            <person name="Boldt J."/>
            <person name="Bunk B."/>
            <person name="Haeckl F.J.F.P.J."/>
            <person name="Gunesch A.P."/>
            <person name="Birkelbach J."/>
            <person name="Nuebel U."/>
            <person name="Pietschmann T."/>
            <person name="Bach T."/>
            <person name="Mueller R."/>
        </authorList>
    </citation>
    <scope>NUCLEOTIDE SEQUENCE [LARGE SCALE GENOMIC DNA]</scope>
    <source>
        <strain evidence="2 3">MSr12523</strain>
    </source>
</reference>
<evidence type="ECO:0000313" key="3">
    <source>
        <dbReference type="Proteomes" id="UP001379533"/>
    </source>
</evidence>
<feature type="region of interest" description="Disordered" evidence="1">
    <location>
        <begin position="240"/>
        <end position="273"/>
    </location>
</feature>
<sequence length="1048" mass="115875">MTSANPVDIRATWDWLAHAEHGVSEVRAIRPEGGVAGIGFFDDADAFVAHCTEINATANVYVGIQPRPRRLLARAPNEIRPLRTGANARDIEIVTGAVIDLDPVRPKHTASTDEELGLAVEAAERAALWCESEGLVRPRFMRSGNGAQLWFALPPLDVRDEPRREQIQAGLKAFEAELRRRFQTTRVTVDSIHDLPRIIKVIGTAARKGDGAGDRPHRTSSARGSFERIVDPKLAERVTQHAPARADPPVARPRVSLPVVGTEPSTPASSLRVKRTADGTIDWPHPVEMCSPVQRLWDRGLQDRSAAIWNMVMFFAHRGLPLEDITELVLEYDRRGLGKLDGRDGAKYVRHAYEKIVAGARADGSIAPPCHALQRVGYCRVNHEPSARCEVYDVVFNVEAAIEAVPADTAPLDLEYRLAPIFDAIAHRPPQVHGAYLGQISKRFHLQQRDLRKALAQALQKATSAAGAPAAREPVPAAGQGLPIDGEIHEDVSCYLVATDGEMRAISSFVISPTLRIVTEDTEYICGNAITDRGATIPLKLPLSAFHSKRDLIRNLSSADLQWVGTDNNVQGLLRLLAARDVPRRKGVAMLGEHVEDEKRLWVGAECVIDETGFVDAPSVTYVSNGGSLHKRIAYRATLDDDFMSIASAVFEHLPSLNRPAVVLPIIGWWFATPAKPYLLERVGSFPLLVVWGSPGSGKSTICTNVMWPLFGVEGEAYSATETEFALLKLLTATCSVPVVIDEYKPHDMARNRLHALHRYMRRLYRGEVEERGRQDLRVNTYHLAAPLCLAGEARPSEAALLERMVTAVPDKTALDAEPRYRTAMAELRALDLRLFAPRYIQFCLSRDYGADLEIAAAAAKTLLRDRKVPLRVADNIRAMLLGIHLFEEFARSLEIALPSELDVQAAVDAVLEDVLETGNAVRTALDHFLEMLSVMAAQGELRPSVHYAFADDRLALHLETCYDAFRAHCNRISYEGEMVDLRALRRLVLENKQQGGYVVAANERVRFSGKADRRRAVLIDPARADFIADGAFTRENEGFMSHWSSMS</sequence>
<protein>
    <submittedName>
        <fullName evidence="2">Uncharacterized protein</fullName>
    </submittedName>
</protein>
<feature type="compositionally biased region" description="Low complexity" evidence="1">
    <location>
        <begin position="242"/>
        <end position="255"/>
    </location>
</feature>
<evidence type="ECO:0000256" key="1">
    <source>
        <dbReference type="SAM" id="MobiDB-lite"/>
    </source>
</evidence>
<accession>A0ABZ2K786</accession>
<name>A0ABZ2K786_9BACT</name>
<dbReference type="Proteomes" id="UP001379533">
    <property type="component" value="Chromosome"/>
</dbReference>
<dbReference type="EMBL" id="CP089982">
    <property type="protein sequence ID" value="WXA94541.1"/>
    <property type="molecule type" value="Genomic_DNA"/>
</dbReference>
<dbReference type="RefSeq" id="WP_394845150.1">
    <property type="nucleotide sequence ID" value="NZ_CP089982.1"/>
</dbReference>
<proteinExistence type="predicted"/>
<gene>
    <name evidence="2" type="ORF">LZC95_50010</name>
</gene>
<organism evidence="2 3">
    <name type="scientific">Pendulispora brunnea</name>
    <dbReference type="NCBI Taxonomy" id="2905690"/>
    <lineage>
        <taxon>Bacteria</taxon>
        <taxon>Pseudomonadati</taxon>
        <taxon>Myxococcota</taxon>
        <taxon>Myxococcia</taxon>
        <taxon>Myxococcales</taxon>
        <taxon>Sorangiineae</taxon>
        <taxon>Pendulisporaceae</taxon>
        <taxon>Pendulispora</taxon>
    </lineage>
</organism>
<evidence type="ECO:0000313" key="2">
    <source>
        <dbReference type="EMBL" id="WXA94541.1"/>
    </source>
</evidence>
<keyword evidence="3" id="KW-1185">Reference proteome</keyword>